<evidence type="ECO:0000256" key="5">
    <source>
        <dbReference type="SAM" id="MobiDB-lite"/>
    </source>
</evidence>
<keyword evidence="4" id="KW-0862">Zinc</keyword>
<dbReference type="Pfam" id="PF13637">
    <property type="entry name" value="Ank_4"/>
    <property type="match status" value="1"/>
</dbReference>
<dbReference type="Pfam" id="PF12796">
    <property type="entry name" value="Ank_2"/>
    <property type="match status" value="3"/>
</dbReference>
<keyword evidence="2 3" id="KW-0040">ANK repeat</keyword>
<evidence type="ECO:0000313" key="8">
    <source>
        <dbReference type="Proteomes" id="UP001497623"/>
    </source>
</evidence>
<organism evidence="7 8">
    <name type="scientific">Meganyctiphanes norvegica</name>
    <name type="common">Northern krill</name>
    <name type="synonym">Thysanopoda norvegica</name>
    <dbReference type="NCBI Taxonomy" id="48144"/>
    <lineage>
        <taxon>Eukaryota</taxon>
        <taxon>Metazoa</taxon>
        <taxon>Ecdysozoa</taxon>
        <taxon>Arthropoda</taxon>
        <taxon>Crustacea</taxon>
        <taxon>Multicrustacea</taxon>
        <taxon>Malacostraca</taxon>
        <taxon>Eumalacostraca</taxon>
        <taxon>Eucarida</taxon>
        <taxon>Euphausiacea</taxon>
        <taxon>Euphausiidae</taxon>
        <taxon>Meganyctiphanes</taxon>
    </lineage>
</organism>
<keyword evidence="8" id="KW-1185">Reference proteome</keyword>
<feature type="domain" description="C2H2-type" evidence="6">
    <location>
        <begin position="21"/>
        <end position="48"/>
    </location>
</feature>
<name>A0AAV2QLU7_MEGNR</name>
<feature type="region of interest" description="Disordered" evidence="5">
    <location>
        <begin position="47"/>
        <end position="70"/>
    </location>
</feature>
<dbReference type="Gene3D" id="1.25.40.20">
    <property type="entry name" value="Ankyrin repeat-containing domain"/>
    <property type="match status" value="4"/>
</dbReference>
<evidence type="ECO:0000256" key="4">
    <source>
        <dbReference type="PROSITE-ProRule" id="PRU00042"/>
    </source>
</evidence>
<keyword evidence="4" id="KW-0479">Metal-binding</keyword>
<dbReference type="AlphaFoldDB" id="A0AAV2QLU7"/>
<proteinExistence type="predicted"/>
<feature type="repeat" description="ANK" evidence="3">
    <location>
        <begin position="225"/>
        <end position="257"/>
    </location>
</feature>
<dbReference type="EMBL" id="CAXKWB010008471">
    <property type="protein sequence ID" value="CAL4091172.1"/>
    <property type="molecule type" value="Genomic_DNA"/>
</dbReference>
<comment type="caution">
    <text evidence="7">The sequence shown here is derived from an EMBL/GenBank/DDBJ whole genome shotgun (WGS) entry which is preliminary data.</text>
</comment>
<sequence length="854" mass="93481">LQSQESGQQNANKHHSLDHWIICVQCGERFIRKDFMLKHLQLHQEKATGSSGDDSQPGSQELGYNGDNGWGRTTLAERFRMKGSHERKIQPNTNIVMGVNTVEEANQNNEIIGSDNNEDSGNDSLQQDAKTNKYLKMGKVLYSVVDVQRTSNLNSSVTRGDHVAVAAALSEGTDPNICMPYTFPKDLGGKHKRVPVLTVAADKGYVDVVSALLEANVNTELRGDFQWAPLTTAVLAGHTQVVEKLLIHGADVHTRGNKHGGLPIHRAACNGHLNIVKMLHAHGSPLDAVNNYGNSPLHLAARWGRKSIVEWLVEQSVAVDVVNDKGETPADHAYTRKQGIRKEITNWLRRLQNTAAGASATAAAAPGASVIHAASGIAGAQSTSKLNSSVTRGDHVAVAAALSEGTDPNLCMPYTFPKNLGGKHERVPVLTVAADKGYVDVVSALLEANVNTELRGDFQWAPLATAVSAGHTQVVEKLLIHGADVHTRGNKHGGLPIHQAACNGHLYTVKMLHAHGSPLDAVNNYGNSPLHLAAEWGRKSIAEWLVEQSVAVDAVNDKGETPADHAYTRIHGIRKEIANWLRRLQNTAAGASATAAAAPGASVIHAASGIAGAQREIRLTEDVTEEIRGNVAKPIENVIKSYALGCDEAVGRRSDVSSDELGSPITKNEMKKFKLCIGGNRHETDYHGHSHKKEKLKIKHTIWSKKTKKHKDKKHEIVENLTENTKNKEKSHKIKKEKKKKVKLNSECYVTLFDVIKLCSKVKSDGKLSVPIKELSILENEKRKKMVQKLKEKKERKRLNKAAKVIANTVNDCPSDLKFELKEEKTDEGYKWTAQKENDDSDVSAFKFVNQECY</sequence>
<dbReference type="InterPro" id="IPR013087">
    <property type="entry name" value="Znf_C2H2_type"/>
</dbReference>
<dbReference type="PROSITE" id="PS50088">
    <property type="entry name" value="ANK_REPEAT"/>
    <property type="match status" value="6"/>
</dbReference>
<evidence type="ECO:0000256" key="2">
    <source>
        <dbReference type="ARBA" id="ARBA00023043"/>
    </source>
</evidence>
<feature type="compositionally biased region" description="Low complexity" evidence="5">
    <location>
        <begin position="49"/>
        <end position="60"/>
    </location>
</feature>
<dbReference type="GO" id="GO:0008270">
    <property type="term" value="F:zinc ion binding"/>
    <property type="evidence" value="ECO:0007669"/>
    <property type="project" value="UniProtKB-KW"/>
</dbReference>
<feature type="repeat" description="ANK" evidence="3">
    <location>
        <begin position="259"/>
        <end position="291"/>
    </location>
</feature>
<evidence type="ECO:0000256" key="3">
    <source>
        <dbReference type="PROSITE-ProRule" id="PRU00023"/>
    </source>
</evidence>
<dbReference type="PRINTS" id="PR01415">
    <property type="entry name" value="ANKYRIN"/>
</dbReference>
<accession>A0AAV2QLU7</accession>
<dbReference type="PROSITE" id="PS50297">
    <property type="entry name" value="ANK_REP_REGION"/>
    <property type="match status" value="4"/>
</dbReference>
<evidence type="ECO:0000256" key="1">
    <source>
        <dbReference type="ARBA" id="ARBA00022737"/>
    </source>
</evidence>
<dbReference type="InterPro" id="IPR050776">
    <property type="entry name" value="Ank_Repeat/CDKN_Inhibitor"/>
</dbReference>
<keyword evidence="1" id="KW-0677">Repeat</keyword>
<dbReference type="PROSITE" id="PS00028">
    <property type="entry name" value="ZINC_FINGER_C2H2_1"/>
    <property type="match status" value="1"/>
</dbReference>
<feature type="non-terminal residue" evidence="7">
    <location>
        <position position="1"/>
    </location>
</feature>
<dbReference type="InterPro" id="IPR036770">
    <property type="entry name" value="Ankyrin_rpt-contain_sf"/>
</dbReference>
<keyword evidence="4" id="KW-0863">Zinc-finger</keyword>
<evidence type="ECO:0000313" key="7">
    <source>
        <dbReference type="EMBL" id="CAL4091172.1"/>
    </source>
</evidence>
<feature type="repeat" description="ANK" evidence="3">
    <location>
        <begin position="292"/>
        <end position="324"/>
    </location>
</feature>
<dbReference type="InterPro" id="IPR002110">
    <property type="entry name" value="Ankyrin_rpt"/>
</dbReference>
<feature type="repeat" description="ANK" evidence="3">
    <location>
        <begin position="525"/>
        <end position="557"/>
    </location>
</feature>
<dbReference type="SMART" id="SM00248">
    <property type="entry name" value="ANK"/>
    <property type="match status" value="8"/>
</dbReference>
<feature type="repeat" description="ANK" evidence="3">
    <location>
        <begin position="492"/>
        <end position="524"/>
    </location>
</feature>
<feature type="repeat" description="ANK" evidence="3">
    <location>
        <begin position="458"/>
        <end position="490"/>
    </location>
</feature>
<dbReference type="PROSITE" id="PS50157">
    <property type="entry name" value="ZINC_FINGER_C2H2_2"/>
    <property type="match status" value="1"/>
</dbReference>
<gene>
    <name evidence="7" type="ORF">MNOR_LOCUS14272</name>
</gene>
<protein>
    <recommendedName>
        <fullName evidence="6">C2H2-type domain-containing protein</fullName>
    </recommendedName>
</protein>
<dbReference type="Proteomes" id="UP001497623">
    <property type="component" value="Unassembled WGS sequence"/>
</dbReference>
<dbReference type="PANTHER" id="PTHR24201">
    <property type="entry name" value="ANK_REP_REGION DOMAIN-CONTAINING PROTEIN"/>
    <property type="match status" value="1"/>
</dbReference>
<reference evidence="7 8" key="1">
    <citation type="submission" date="2024-05" db="EMBL/GenBank/DDBJ databases">
        <authorList>
            <person name="Wallberg A."/>
        </authorList>
    </citation>
    <scope>NUCLEOTIDE SEQUENCE [LARGE SCALE GENOMIC DNA]</scope>
</reference>
<dbReference type="SUPFAM" id="SSF48403">
    <property type="entry name" value="Ankyrin repeat"/>
    <property type="match status" value="1"/>
</dbReference>
<evidence type="ECO:0000259" key="6">
    <source>
        <dbReference type="PROSITE" id="PS50157"/>
    </source>
</evidence>